<dbReference type="PRINTS" id="PR00455">
    <property type="entry name" value="HTHTETR"/>
</dbReference>
<keyword evidence="8" id="KW-1185">Reference proteome</keyword>
<dbReference type="PROSITE" id="PS50977">
    <property type="entry name" value="HTH_TETR_2"/>
    <property type="match status" value="1"/>
</dbReference>
<evidence type="ECO:0000256" key="2">
    <source>
        <dbReference type="ARBA" id="ARBA00023015"/>
    </source>
</evidence>
<protein>
    <submittedName>
        <fullName evidence="7">AcrR family transcriptional regulator</fullName>
    </submittedName>
</protein>
<dbReference type="Pfam" id="PF17932">
    <property type="entry name" value="TetR_C_24"/>
    <property type="match status" value="1"/>
</dbReference>
<keyword evidence="3 5" id="KW-0238">DNA-binding</keyword>
<dbReference type="InterPro" id="IPR009057">
    <property type="entry name" value="Homeodomain-like_sf"/>
</dbReference>
<dbReference type="InterPro" id="IPR041490">
    <property type="entry name" value="KstR2_TetR_C"/>
</dbReference>
<evidence type="ECO:0000259" key="6">
    <source>
        <dbReference type="PROSITE" id="PS50977"/>
    </source>
</evidence>
<proteinExistence type="predicted"/>
<evidence type="ECO:0000256" key="1">
    <source>
        <dbReference type="ARBA" id="ARBA00022491"/>
    </source>
</evidence>
<dbReference type="PANTHER" id="PTHR30055">
    <property type="entry name" value="HTH-TYPE TRANSCRIPTIONAL REGULATOR RUTR"/>
    <property type="match status" value="1"/>
</dbReference>
<evidence type="ECO:0000313" key="7">
    <source>
        <dbReference type="EMBL" id="MET4579841.1"/>
    </source>
</evidence>
<dbReference type="Gene3D" id="1.10.10.60">
    <property type="entry name" value="Homeodomain-like"/>
    <property type="match status" value="1"/>
</dbReference>
<organism evidence="7 8">
    <name type="scientific">Ottowia thiooxydans</name>
    <dbReference type="NCBI Taxonomy" id="219182"/>
    <lineage>
        <taxon>Bacteria</taxon>
        <taxon>Pseudomonadati</taxon>
        <taxon>Pseudomonadota</taxon>
        <taxon>Betaproteobacteria</taxon>
        <taxon>Burkholderiales</taxon>
        <taxon>Comamonadaceae</taxon>
        <taxon>Ottowia</taxon>
    </lineage>
</organism>
<dbReference type="RefSeq" id="WP_354448324.1">
    <property type="nucleotide sequence ID" value="NZ_JBEPSH010000012.1"/>
</dbReference>
<dbReference type="Gene3D" id="1.10.357.10">
    <property type="entry name" value="Tetracycline Repressor, domain 2"/>
    <property type="match status" value="1"/>
</dbReference>
<feature type="domain" description="HTH tetR-type" evidence="6">
    <location>
        <begin position="10"/>
        <end position="70"/>
    </location>
</feature>
<accession>A0ABV2QFM5</accession>
<sequence length="220" mass="24572">MARPISASHDKRRDEILDVAAACFARQSYPATSMNDIAAACGTSKARLYHYYGSKESILFDLLDRYTQKLLLIIGQAEARAERQAMDERAALHELVRAFLREYETSATRHAALLGSTQFLAMEQREIILNRQRDVVAAVGRFLRRAYPTRLNARNQTAITMTLFGMINWTFTWLRPGGPISYSAYADEVIAILEQGLATEPSKAALSVASHSLPSDRNSS</sequence>
<comment type="caution">
    <text evidence="7">The sequence shown here is derived from an EMBL/GenBank/DDBJ whole genome shotgun (WGS) entry which is preliminary data.</text>
</comment>
<dbReference type="InterPro" id="IPR050109">
    <property type="entry name" value="HTH-type_TetR-like_transc_reg"/>
</dbReference>
<feature type="DNA-binding region" description="H-T-H motif" evidence="5">
    <location>
        <begin position="33"/>
        <end position="52"/>
    </location>
</feature>
<dbReference type="SUPFAM" id="SSF48498">
    <property type="entry name" value="Tetracyclin repressor-like, C-terminal domain"/>
    <property type="match status" value="1"/>
</dbReference>
<evidence type="ECO:0000256" key="3">
    <source>
        <dbReference type="ARBA" id="ARBA00023125"/>
    </source>
</evidence>
<keyword evidence="4" id="KW-0804">Transcription</keyword>
<name>A0ABV2QFM5_9BURK</name>
<dbReference type="InterPro" id="IPR036271">
    <property type="entry name" value="Tet_transcr_reg_TetR-rel_C_sf"/>
</dbReference>
<dbReference type="PANTHER" id="PTHR30055:SF175">
    <property type="entry name" value="HTH-TYPE TRANSCRIPTIONAL REPRESSOR KSTR2"/>
    <property type="match status" value="1"/>
</dbReference>
<evidence type="ECO:0000256" key="5">
    <source>
        <dbReference type="PROSITE-ProRule" id="PRU00335"/>
    </source>
</evidence>
<dbReference type="Pfam" id="PF00440">
    <property type="entry name" value="TetR_N"/>
    <property type="match status" value="1"/>
</dbReference>
<dbReference type="EMBL" id="JBEPSH010000012">
    <property type="protein sequence ID" value="MET4579841.1"/>
    <property type="molecule type" value="Genomic_DNA"/>
</dbReference>
<dbReference type="SUPFAM" id="SSF46689">
    <property type="entry name" value="Homeodomain-like"/>
    <property type="match status" value="1"/>
</dbReference>
<keyword evidence="1" id="KW-0678">Repressor</keyword>
<evidence type="ECO:0000313" key="8">
    <source>
        <dbReference type="Proteomes" id="UP001549320"/>
    </source>
</evidence>
<reference evidence="7 8" key="1">
    <citation type="submission" date="2024-06" db="EMBL/GenBank/DDBJ databases">
        <title>Sorghum-associated microbial communities from plants grown in Nebraska, USA.</title>
        <authorList>
            <person name="Schachtman D."/>
        </authorList>
    </citation>
    <scope>NUCLEOTIDE SEQUENCE [LARGE SCALE GENOMIC DNA]</scope>
    <source>
        <strain evidence="7 8">2709</strain>
    </source>
</reference>
<dbReference type="InterPro" id="IPR001647">
    <property type="entry name" value="HTH_TetR"/>
</dbReference>
<gene>
    <name evidence="7" type="ORF">ABIE13_004978</name>
</gene>
<keyword evidence="2" id="KW-0805">Transcription regulation</keyword>
<evidence type="ECO:0000256" key="4">
    <source>
        <dbReference type="ARBA" id="ARBA00023163"/>
    </source>
</evidence>
<dbReference type="Proteomes" id="UP001549320">
    <property type="component" value="Unassembled WGS sequence"/>
</dbReference>